<feature type="transmembrane region" description="Helical" evidence="1">
    <location>
        <begin position="99"/>
        <end position="117"/>
    </location>
</feature>
<feature type="domain" description="Inositolphosphotransferase Aur1/Ipt1" evidence="2">
    <location>
        <begin position="152"/>
        <end position="326"/>
    </location>
</feature>
<sequence length="348" mass="39041">MLSTDFFRVDVATGRAASQVRASQERSWMPFLIVVNVYTLGAGVLYPDIFWPMVVTTMSEMFAFSLAFIVLVVCFEGLIKAPDRPIEALRERLARRGRFIVGGLFMFILGLSAYSTYKINIPTVVPFYADPYLAEIDRFLYGRNAWRLMHEVPPQVGLVVDFFYTRVWPAVLLFGMLSGLIFVDGARLHRYAWGLFFVYAVLGTVLATLFASVGPIFYTDFYPHAPQFINLKPAIQGNPYISNILGYSGYLLDAYRGKQLAFAAGISAFPSVHVAVATLSAWFLSGFGRRWAMLGWSHAVIIQFGSIYSGWHYAIDGDVSLILVSAFWIALSRFYGLPLMPDTSRRGP</sequence>
<evidence type="ECO:0000259" key="2">
    <source>
        <dbReference type="Pfam" id="PF14378"/>
    </source>
</evidence>
<dbReference type="InterPro" id="IPR026841">
    <property type="entry name" value="Aur1/Ipt1"/>
</dbReference>
<organism evidence="3 4">
    <name type="scientific">Rhizobium aquaticum</name>
    <dbReference type="NCBI Taxonomy" id="1549636"/>
    <lineage>
        <taxon>Bacteria</taxon>
        <taxon>Pseudomonadati</taxon>
        <taxon>Pseudomonadota</taxon>
        <taxon>Alphaproteobacteria</taxon>
        <taxon>Hyphomicrobiales</taxon>
        <taxon>Rhizobiaceae</taxon>
        <taxon>Rhizobium/Agrobacterium group</taxon>
        <taxon>Rhizobium</taxon>
    </lineage>
</organism>
<evidence type="ECO:0000256" key="1">
    <source>
        <dbReference type="SAM" id="Phobius"/>
    </source>
</evidence>
<evidence type="ECO:0000313" key="3">
    <source>
        <dbReference type="EMBL" id="MET3615715.1"/>
    </source>
</evidence>
<proteinExistence type="predicted"/>
<feature type="transmembrane region" description="Helical" evidence="1">
    <location>
        <begin position="195"/>
        <end position="218"/>
    </location>
</feature>
<feature type="transmembrane region" description="Helical" evidence="1">
    <location>
        <begin position="61"/>
        <end position="79"/>
    </location>
</feature>
<feature type="transmembrane region" description="Helical" evidence="1">
    <location>
        <begin position="319"/>
        <end position="336"/>
    </location>
</feature>
<keyword evidence="1" id="KW-1133">Transmembrane helix</keyword>
<feature type="transmembrane region" description="Helical" evidence="1">
    <location>
        <begin position="291"/>
        <end position="313"/>
    </location>
</feature>
<dbReference type="RefSeq" id="WP_354558184.1">
    <property type="nucleotide sequence ID" value="NZ_JBEPMB010000009.1"/>
</dbReference>
<feature type="transmembrane region" description="Helical" evidence="1">
    <location>
        <begin position="260"/>
        <end position="284"/>
    </location>
</feature>
<dbReference type="Pfam" id="PF14378">
    <property type="entry name" value="PAP2_3"/>
    <property type="match status" value="1"/>
</dbReference>
<name>A0ABV2J4P0_9HYPH</name>
<keyword evidence="1" id="KW-0812">Transmembrane</keyword>
<gene>
    <name evidence="3" type="ORF">ABID16_004062</name>
</gene>
<accession>A0ABV2J4P0</accession>
<evidence type="ECO:0000313" key="4">
    <source>
        <dbReference type="Proteomes" id="UP001549047"/>
    </source>
</evidence>
<keyword evidence="4" id="KW-1185">Reference proteome</keyword>
<protein>
    <recommendedName>
        <fullName evidence="2">Inositolphosphotransferase Aur1/Ipt1 domain-containing protein</fullName>
    </recommendedName>
</protein>
<dbReference type="Proteomes" id="UP001549047">
    <property type="component" value="Unassembled WGS sequence"/>
</dbReference>
<keyword evidence="1" id="KW-0472">Membrane</keyword>
<comment type="caution">
    <text evidence="3">The sequence shown here is derived from an EMBL/GenBank/DDBJ whole genome shotgun (WGS) entry which is preliminary data.</text>
</comment>
<reference evidence="3 4" key="1">
    <citation type="submission" date="2024-06" db="EMBL/GenBank/DDBJ databases">
        <title>Genomic Encyclopedia of Type Strains, Phase IV (KMG-IV): sequencing the most valuable type-strain genomes for metagenomic binning, comparative biology and taxonomic classification.</title>
        <authorList>
            <person name="Goeker M."/>
        </authorList>
    </citation>
    <scope>NUCLEOTIDE SEQUENCE [LARGE SCALE GENOMIC DNA]</scope>
    <source>
        <strain evidence="3 4">DSM 29780</strain>
    </source>
</reference>
<feature type="transmembrane region" description="Helical" evidence="1">
    <location>
        <begin position="28"/>
        <end position="49"/>
    </location>
</feature>
<feature type="transmembrane region" description="Helical" evidence="1">
    <location>
        <begin position="163"/>
        <end position="183"/>
    </location>
</feature>
<dbReference type="EMBL" id="JBEPMB010000009">
    <property type="protein sequence ID" value="MET3615715.1"/>
    <property type="molecule type" value="Genomic_DNA"/>
</dbReference>